<dbReference type="InterPro" id="IPR023332">
    <property type="entry name" value="Proteasome_alpha-type"/>
</dbReference>
<dbReference type="VEuPathDB" id="AmoebaDB:EIN_054620"/>
<dbReference type="CDD" id="cd03755">
    <property type="entry name" value="proteasome_alpha_type_7"/>
    <property type="match status" value="1"/>
</dbReference>
<dbReference type="InterPro" id="IPR050115">
    <property type="entry name" value="Proteasome_alpha"/>
</dbReference>
<dbReference type="PROSITE" id="PS00388">
    <property type="entry name" value="PROTEASOME_ALPHA_1"/>
    <property type="match status" value="1"/>
</dbReference>
<comment type="subunit">
    <text evidence="4">The 26S proteasome consists of a 20S proteasome core and two 19S regulatory subunits.</text>
</comment>
<feature type="domain" description="Proteasome alpha-type subunits" evidence="5">
    <location>
        <begin position="4"/>
        <end position="26"/>
    </location>
</feature>
<dbReference type="GO" id="GO:0010498">
    <property type="term" value="P:proteasomal protein catabolic process"/>
    <property type="evidence" value="ECO:0007669"/>
    <property type="project" value="UniProtKB-ARBA"/>
</dbReference>
<dbReference type="OMA" id="AGTHSEW"/>
<dbReference type="EMBL" id="AK422530">
    <property type="protein sequence ID" value="BAN41000.1"/>
    <property type="molecule type" value="mRNA"/>
</dbReference>
<accession>S0AZQ6</accession>
<evidence type="ECO:0000259" key="5">
    <source>
        <dbReference type="PROSITE" id="PS00388"/>
    </source>
</evidence>
<evidence type="ECO:0000256" key="1">
    <source>
        <dbReference type="ARBA" id="ARBA00022490"/>
    </source>
</evidence>
<dbReference type="NCBIfam" id="NF003075">
    <property type="entry name" value="PRK03996.1"/>
    <property type="match status" value="1"/>
</dbReference>
<dbReference type="Pfam" id="PF10584">
    <property type="entry name" value="Proteasome_A_N"/>
    <property type="match status" value="1"/>
</dbReference>
<dbReference type="FunFam" id="3.60.20.10:FF:000004">
    <property type="entry name" value="Proteasome subunit alpha type-4"/>
    <property type="match status" value="1"/>
</dbReference>
<dbReference type="SUPFAM" id="SSF56235">
    <property type="entry name" value="N-terminal nucleophile aminohydrolases (Ntn hydrolases)"/>
    <property type="match status" value="1"/>
</dbReference>
<evidence type="ECO:0000256" key="2">
    <source>
        <dbReference type="ARBA" id="ARBA00022942"/>
    </source>
</evidence>
<keyword evidence="4" id="KW-0539">Nucleus</keyword>
<dbReference type="GO" id="GO:0019773">
    <property type="term" value="C:proteasome core complex, alpha-subunit complex"/>
    <property type="evidence" value="ECO:0007669"/>
    <property type="project" value="UniProtKB-UniRule"/>
</dbReference>
<dbReference type="EMBL" id="AK421984">
    <property type="protein sequence ID" value="BAN40493.1"/>
    <property type="molecule type" value="mRNA"/>
</dbReference>
<dbReference type="InterPro" id="IPR029055">
    <property type="entry name" value="Ntn_hydrolases_N"/>
</dbReference>
<organism evidence="6">
    <name type="scientific">Entamoeba invadens</name>
    <dbReference type="NCBI Taxonomy" id="33085"/>
    <lineage>
        <taxon>Eukaryota</taxon>
        <taxon>Amoebozoa</taxon>
        <taxon>Evosea</taxon>
        <taxon>Archamoebae</taxon>
        <taxon>Mastigamoebida</taxon>
        <taxon>Entamoebidae</taxon>
        <taxon>Entamoeba</taxon>
    </lineage>
</organism>
<comment type="similarity">
    <text evidence="3 4">Belongs to the peptidase T1A family.</text>
</comment>
<dbReference type="InterPro" id="IPR001353">
    <property type="entry name" value="Proteasome_sua/b"/>
</dbReference>
<evidence type="ECO:0000256" key="4">
    <source>
        <dbReference type="RuleBase" id="RU000551"/>
    </source>
</evidence>
<dbReference type="AlphaFoldDB" id="S0AZQ6"/>
<reference evidence="6" key="1">
    <citation type="submission" date="2012-06" db="EMBL/GenBank/DDBJ databases">
        <title>Short 5' UTR of Entamoeba genes.</title>
        <authorList>
            <person name="Hiranuka K."/>
            <person name="Kumagai M."/>
            <person name="Wakaguri H."/>
            <person name="Suzuki Y."/>
            <person name="Sugano S."/>
            <person name="Watanabe J."/>
            <person name="Makioka A."/>
        </authorList>
    </citation>
    <scope>NUCLEOTIDE SEQUENCE</scope>
    <source>
        <strain evidence="6">IP1</strain>
    </source>
</reference>
<protein>
    <recommendedName>
        <fullName evidence="4">Proteasome subunit alpha type</fullName>
    </recommendedName>
</protein>
<dbReference type="SMART" id="SM00948">
    <property type="entry name" value="Proteasome_A_N"/>
    <property type="match status" value="1"/>
</dbReference>
<dbReference type="PANTHER" id="PTHR11599">
    <property type="entry name" value="PROTEASOME SUBUNIT ALPHA/BETA"/>
    <property type="match status" value="1"/>
</dbReference>
<evidence type="ECO:0000313" key="6">
    <source>
        <dbReference type="EMBL" id="BAN41000.1"/>
    </source>
</evidence>
<dbReference type="GO" id="GO:0005634">
    <property type="term" value="C:nucleus"/>
    <property type="evidence" value="ECO:0007669"/>
    <property type="project" value="UniProtKB-SubCell"/>
</dbReference>
<proteinExistence type="evidence at transcript level"/>
<evidence type="ECO:0000256" key="3">
    <source>
        <dbReference type="PROSITE-ProRule" id="PRU00808"/>
    </source>
</evidence>
<dbReference type="Gene3D" id="3.60.20.10">
    <property type="entry name" value="Glutamine Phosphoribosylpyrophosphate, subunit 1, domain 1"/>
    <property type="match status" value="1"/>
</dbReference>
<sequence>MSSYDRAITVFSPNGHLFQVEYALEAVSKGLVSVGVKGKDCIIFGIEKKSIAKLQDPRTVRKIQQIDQHIYTTFAGLTADARVLINKARLEAQNYRMSMEDAPTVEYVTKAVANYQQKYTQQGGSRPFGISTLIGGFDPDGTPRLYQTDPAGTWTEWKAHVVGRNAKTVDEYLVKGFEDNMDIEKALVVVVRALLEVVESKNNIDIAVFTPDFKMTMIDDNKLSQIVQQIEKDKVAEAGEKKPILQ</sequence>
<dbReference type="PROSITE" id="PS51475">
    <property type="entry name" value="PROTEASOME_ALPHA_2"/>
    <property type="match status" value="1"/>
</dbReference>
<dbReference type="GO" id="GO:0006511">
    <property type="term" value="P:ubiquitin-dependent protein catabolic process"/>
    <property type="evidence" value="ECO:0007669"/>
    <property type="project" value="InterPro"/>
</dbReference>
<dbReference type="InterPro" id="IPR000426">
    <property type="entry name" value="Proteasome_asu_N"/>
</dbReference>
<comment type="subcellular location">
    <subcellularLocation>
        <location evidence="4">Cytoplasm</location>
    </subcellularLocation>
    <subcellularLocation>
        <location evidence="4">Nucleus</location>
    </subcellularLocation>
</comment>
<keyword evidence="2 3" id="KW-0647">Proteasome</keyword>
<name>S0AZQ6_ENTIV</name>
<keyword evidence="1 4" id="KW-0963">Cytoplasm</keyword>
<dbReference type="GO" id="GO:0005737">
    <property type="term" value="C:cytoplasm"/>
    <property type="evidence" value="ECO:0007669"/>
    <property type="project" value="UniProtKB-SubCell"/>
</dbReference>
<dbReference type="Pfam" id="PF00227">
    <property type="entry name" value="Proteasome"/>
    <property type="match status" value="1"/>
</dbReference>